<dbReference type="Pfam" id="PF04536">
    <property type="entry name" value="TPM_phosphatase"/>
    <property type="match status" value="1"/>
</dbReference>
<dbReference type="InterPro" id="IPR007621">
    <property type="entry name" value="TPM_dom"/>
</dbReference>
<dbReference type="STRING" id="1008459.TASI_0032"/>
<keyword evidence="1" id="KW-1133">Transmembrane helix</keyword>
<keyword evidence="5" id="KW-1185">Reference proteome</keyword>
<feature type="domain" description="TPM" evidence="3">
    <location>
        <begin position="50"/>
        <end position="172"/>
    </location>
</feature>
<accession>G4QD06</accession>
<dbReference type="HOGENOM" id="CLU_035211_0_1_4"/>
<dbReference type="PANTHER" id="PTHR30373">
    <property type="entry name" value="UPF0603 PROTEIN YGCG"/>
    <property type="match status" value="1"/>
</dbReference>
<protein>
    <submittedName>
        <fullName evidence="4">Beta-propeller domains of methanol dehydrogenase type</fullName>
    </submittedName>
</protein>
<feature type="transmembrane region" description="Helical" evidence="1">
    <location>
        <begin position="221"/>
        <end position="245"/>
    </location>
</feature>
<organism evidence="4 5">
    <name type="scientific">Taylorella asinigenitalis (strain MCE3)</name>
    <dbReference type="NCBI Taxonomy" id="1008459"/>
    <lineage>
        <taxon>Bacteria</taxon>
        <taxon>Pseudomonadati</taxon>
        <taxon>Pseudomonadota</taxon>
        <taxon>Betaproteobacteria</taxon>
        <taxon>Burkholderiales</taxon>
        <taxon>Alcaligenaceae</taxon>
        <taxon>Taylorella</taxon>
    </lineage>
</organism>
<keyword evidence="1" id="KW-0812">Transmembrane</keyword>
<keyword evidence="2" id="KW-0732">Signal</keyword>
<feature type="chain" id="PRO_5003467412" evidence="2">
    <location>
        <begin position="23"/>
        <end position="312"/>
    </location>
</feature>
<dbReference type="Proteomes" id="UP000009284">
    <property type="component" value="Chromosome"/>
</dbReference>
<evidence type="ECO:0000256" key="2">
    <source>
        <dbReference type="SAM" id="SignalP"/>
    </source>
</evidence>
<reference key="1">
    <citation type="submission" date="2011-09" db="EMBL/GenBank/DDBJ databases">
        <title>Genomic characterization of the Taylorella genus.</title>
        <authorList>
            <person name="Hebert L."/>
            <person name="Moumen B."/>
            <person name="Pons N."/>
            <person name="Duquesne F."/>
            <person name="Breuil M.-F."/>
            <person name="Goux D."/>
            <person name="Batto J.-M."/>
            <person name="Renault P."/>
            <person name="Laugier C."/>
            <person name="Petry S."/>
        </authorList>
    </citation>
    <scope>NUCLEOTIDE SEQUENCE</scope>
    <source>
        <strain>MCE3</strain>
    </source>
</reference>
<feature type="transmembrane region" description="Helical" evidence="1">
    <location>
        <begin position="195"/>
        <end position="214"/>
    </location>
</feature>
<feature type="signal peptide" evidence="2">
    <location>
        <begin position="1"/>
        <end position="22"/>
    </location>
</feature>
<evidence type="ECO:0000313" key="4">
    <source>
        <dbReference type="EMBL" id="AEP35823.1"/>
    </source>
</evidence>
<dbReference type="OrthoDB" id="9810918at2"/>
<reference evidence="4 5" key="2">
    <citation type="journal article" date="2012" name="PLoS ONE">
        <title>Genomic characterization of the taylorella genus.</title>
        <authorList>
            <person name="Hebert L."/>
            <person name="Moumen B."/>
            <person name="Pons N."/>
            <person name="Duquesne F."/>
            <person name="Breuil M.F."/>
            <person name="Goux D."/>
            <person name="Batto J.M."/>
            <person name="Laugier C."/>
            <person name="Renault P."/>
            <person name="Petry S."/>
        </authorList>
    </citation>
    <scope>NUCLEOTIDE SEQUENCE [LARGE SCALE GENOMIC DNA]</scope>
    <source>
        <strain evidence="4 5">MCE3</strain>
    </source>
</reference>
<gene>
    <name evidence="4" type="ordered locus">TASI_0032</name>
</gene>
<evidence type="ECO:0000313" key="5">
    <source>
        <dbReference type="Proteomes" id="UP000009284"/>
    </source>
</evidence>
<dbReference type="KEGG" id="tas:TASI_0032"/>
<dbReference type="EMBL" id="CP003059">
    <property type="protein sequence ID" value="AEP35823.1"/>
    <property type="molecule type" value="Genomic_DNA"/>
</dbReference>
<dbReference type="AlphaFoldDB" id="G4QD06"/>
<dbReference type="PANTHER" id="PTHR30373:SF2">
    <property type="entry name" value="UPF0603 PROTEIN YGCG"/>
    <property type="match status" value="1"/>
</dbReference>
<dbReference type="Gene3D" id="3.10.310.50">
    <property type="match status" value="1"/>
</dbReference>
<name>G4QD06_TAYAM</name>
<proteinExistence type="predicted"/>
<evidence type="ECO:0000256" key="1">
    <source>
        <dbReference type="SAM" id="Phobius"/>
    </source>
</evidence>
<dbReference type="RefSeq" id="WP_014110722.1">
    <property type="nucleotide sequence ID" value="NC_016043.1"/>
</dbReference>
<sequence length="312" mass="33111">MLRRLFLILFVFLGFFNLGVQAQPQNSEHPPLKVDEFKRLEIPKLTNYLVDYADVVPQSLEDSINLDLKKFQDQSGSQIFILTVPSTNPEDIVEYGVRVFENWKAGRAEYDDGVLYLVAVNDRKHRLEIGKGLEGRIPDVVAISILDDVVKPYFVKSDYAGGINAAVGSIKKLILQEELPKPSNSSTTESVDRPLGFFGIFIPLIVGLLIGVVFHPTIGGIVSYALSPVGFIGSIFIALFVFMVASGFRSMADPLTALGSKNGSRTSRGRRGSHWGGFGGGGGGFGGGGFGGGGFGGGGGGSSGGGGATSGW</sequence>
<keyword evidence="1" id="KW-0472">Membrane</keyword>
<evidence type="ECO:0000259" key="3">
    <source>
        <dbReference type="Pfam" id="PF04536"/>
    </source>
</evidence>
<dbReference type="eggNOG" id="COG1512">
    <property type="taxonomic scope" value="Bacteria"/>
</dbReference>